<evidence type="ECO:0008006" key="4">
    <source>
        <dbReference type="Google" id="ProtNLM"/>
    </source>
</evidence>
<dbReference type="Proteomes" id="UP000006727">
    <property type="component" value="Chromosome 19"/>
</dbReference>
<dbReference type="Gramene" id="Pp3c19_8890V3.4">
    <property type="protein sequence ID" value="Pp3c19_8890V3.4"/>
    <property type="gene ID" value="Pp3c19_8890"/>
</dbReference>
<dbReference type="EMBL" id="ABEU02000019">
    <property type="protein sequence ID" value="PNR34084.1"/>
    <property type="molecule type" value="Genomic_DNA"/>
</dbReference>
<name>A0A2K1IXS6_PHYPA</name>
<dbReference type="AlphaFoldDB" id="A0A2K1IXS6"/>
<sequence length="367" mass="40897">MPGLRRQTSVDLYTNSIHHTGIQTPATEHQYLWGRKNSVMFRNPINTRQAVPRPPQWLTQGYNYLGVKPVSTVVSAAPAVSACYGSSESDDLQAMVHDFIENDPLDPSGGIINDGPIPGKKLSDALQMRVSQNSALEREFLTEVKLLLLSINADSNLVCKPEGSDCKGGCVKRFIVKHLKVAGYDAAVCKSKWLSSGRVPGGEYEYIDVVFDDDSVEERLIVDVDFQAQFEIARPTQQYEAALKVLPVVYVGSASRLQRILEIMSEAAKESLKQSDMHLPPWRTLDYMSSKWLSTFERKVDPASPTLTPRSYRWQENNTLFPVAKQCGEQLRLTKSSLIAEMKSPGVVGKLIRTRSSHANLLNRTAL</sequence>
<dbReference type="EnsemblPlants" id="Pp3c19_8890V3.1">
    <property type="protein sequence ID" value="Pp3c19_8890V3.1"/>
    <property type="gene ID" value="Pp3c19_8890"/>
</dbReference>
<dbReference type="InterPro" id="IPR006502">
    <property type="entry name" value="PDDEXK-like"/>
</dbReference>
<dbReference type="PANTHER" id="PTHR31579">
    <property type="entry name" value="OS03G0796600 PROTEIN"/>
    <property type="match status" value="1"/>
</dbReference>
<protein>
    <recommendedName>
        <fullName evidence="4">DUF506 family protein</fullName>
    </recommendedName>
</protein>
<dbReference type="KEGG" id="ppp:112272713"/>
<dbReference type="NCBIfam" id="TIGR01615">
    <property type="entry name" value="A_thal_3542"/>
    <property type="match status" value="1"/>
</dbReference>
<dbReference type="RefSeq" id="XP_024356517.1">
    <property type="nucleotide sequence ID" value="XM_024500749.2"/>
</dbReference>
<keyword evidence="3" id="KW-1185">Reference proteome</keyword>
<dbReference type="Gramene" id="Pp3c19_8890V3.3">
    <property type="protein sequence ID" value="Pp3c19_8890V3.3"/>
    <property type="gene ID" value="Pp3c19_8890"/>
</dbReference>
<dbReference type="PANTHER" id="PTHR31579:SF39">
    <property type="entry name" value="OS01G0973600 PROTEIN"/>
    <property type="match status" value="1"/>
</dbReference>
<reference evidence="1 3" key="2">
    <citation type="journal article" date="2018" name="Plant J.">
        <title>The Physcomitrella patens chromosome-scale assembly reveals moss genome structure and evolution.</title>
        <authorList>
            <person name="Lang D."/>
            <person name="Ullrich K.K."/>
            <person name="Murat F."/>
            <person name="Fuchs J."/>
            <person name="Jenkins J."/>
            <person name="Haas F.B."/>
            <person name="Piednoel M."/>
            <person name="Gundlach H."/>
            <person name="Van Bel M."/>
            <person name="Meyberg R."/>
            <person name="Vives C."/>
            <person name="Morata J."/>
            <person name="Symeonidi A."/>
            <person name="Hiss M."/>
            <person name="Muchero W."/>
            <person name="Kamisugi Y."/>
            <person name="Saleh O."/>
            <person name="Blanc G."/>
            <person name="Decker E.L."/>
            <person name="van Gessel N."/>
            <person name="Grimwood J."/>
            <person name="Hayes R.D."/>
            <person name="Graham S.W."/>
            <person name="Gunter L.E."/>
            <person name="McDaniel S.F."/>
            <person name="Hoernstein S.N.W."/>
            <person name="Larsson A."/>
            <person name="Li F.W."/>
            <person name="Perroud P.F."/>
            <person name="Phillips J."/>
            <person name="Ranjan P."/>
            <person name="Rokshar D.S."/>
            <person name="Rothfels C.J."/>
            <person name="Schneider L."/>
            <person name="Shu S."/>
            <person name="Stevenson D.W."/>
            <person name="Thummler F."/>
            <person name="Tillich M."/>
            <person name="Villarreal Aguilar J.C."/>
            <person name="Widiez T."/>
            <person name="Wong G.K."/>
            <person name="Wymore A."/>
            <person name="Zhang Y."/>
            <person name="Zimmer A.D."/>
            <person name="Quatrano R.S."/>
            <person name="Mayer K.F.X."/>
            <person name="Goodstein D."/>
            <person name="Casacuberta J.M."/>
            <person name="Vandepoele K."/>
            <person name="Reski R."/>
            <person name="Cuming A.C."/>
            <person name="Tuskan G.A."/>
            <person name="Maumus F."/>
            <person name="Salse J."/>
            <person name="Schmutz J."/>
            <person name="Rensing S.A."/>
        </authorList>
    </citation>
    <scope>NUCLEOTIDE SEQUENCE [LARGE SCALE GENOMIC DNA]</scope>
    <source>
        <strain evidence="2 3">cv. Gransden 2004</strain>
    </source>
</reference>
<gene>
    <name evidence="2" type="primary">LOC112272713</name>
    <name evidence="1" type="ORF">PHYPA_023900</name>
</gene>
<dbReference type="GeneID" id="112272713"/>
<evidence type="ECO:0000313" key="1">
    <source>
        <dbReference type="EMBL" id="PNR34084.1"/>
    </source>
</evidence>
<dbReference type="OrthoDB" id="691424at2759"/>
<dbReference type="PaxDb" id="3218-PP1S175_78V6.1"/>
<organism evidence="1">
    <name type="scientific">Physcomitrium patens</name>
    <name type="common">Spreading-leaved earth moss</name>
    <name type="synonym">Physcomitrella patens</name>
    <dbReference type="NCBI Taxonomy" id="3218"/>
    <lineage>
        <taxon>Eukaryota</taxon>
        <taxon>Viridiplantae</taxon>
        <taxon>Streptophyta</taxon>
        <taxon>Embryophyta</taxon>
        <taxon>Bryophyta</taxon>
        <taxon>Bryophytina</taxon>
        <taxon>Bryopsida</taxon>
        <taxon>Funariidae</taxon>
        <taxon>Funariales</taxon>
        <taxon>Funariaceae</taxon>
        <taxon>Physcomitrium</taxon>
    </lineage>
</organism>
<dbReference type="EnsemblPlants" id="Pp3c19_8890V3.2">
    <property type="protein sequence ID" value="Pp3c19_8890V3.2"/>
    <property type="gene ID" value="Pp3c19_8890"/>
</dbReference>
<dbReference type="Gramene" id="Pp3c19_8890V3.1">
    <property type="protein sequence ID" value="Pp3c19_8890V3.1"/>
    <property type="gene ID" value="Pp3c19_8890"/>
</dbReference>
<evidence type="ECO:0000313" key="3">
    <source>
        <dbReference type="Proteomes" id="UP000006727"/>
    </source>
</evidence>
<evidence type="ECO:0000313" key="2">
    <source>
        <dbReference type="EnsemblPlants" id="Pp3c19_8890V3.1"/>
    </source>
</evidence>
<dbReference type="RefSeq" id="XP_024356518.1">
    <property type="nucleotide sequence ID" value="XM_024500750.2"/>
</dbReference>
<dbReference type="Gramene" id="Pp3c19_8890V3.2">
    <property type="protein sequence ID" value="Pp3c19_8890V3.2"/>
    <property type="gene ID" value="Pp3c19_8890"/>
</dbReference>
<dbReference type="EnsemblPlants" id="Pp3c19_8890V3.3">
    <property type="protein sequence ID" value="Pp3c19_8890V3.3"/>
    <property type="gene ID" value="Pp3c19_8890"/>
</dbReference>
<dbReference type="FunCoup" id="A0A2K1IXS6">
    <property type="interactions" value="60"/>
</dbReference>
<dbReference type="Pfam" id="PF04720">
    <property type="entry name" value="PDDEXK_6"/>
    <property type="match status" value="1"/>
</dbReference>
<reference evidence="2" key="3">
    <citation type="submission" date="2020-12" db="UniProtKB">
        <authorList>
            <consortium name="EnsemblPlants"/>
        </authorList>
    </citation>
    <scope>IDENTIFICATION</scope>
</reference>
<dbReference type="EnsemblPlants" id="Pp3c19_8890V3.4">
    <property type="protein sequence ID" value="Pp3c19_8890V3.4"/>
    <property type="gene ID" value="Pp3c19_8890"/>
</dbReference>
<accession>A0A2K1IXS6</accession>
<reference evidence="1 3" key="1">
    <citation type="journal article" date="2008" name="Science">
        <title>The Physcomitrella genome reveals evolutionary insights into the conquest of land by plants.</title>
        <authorList>
            <person name="Rensing S."/>
            <person name="Lang D."/>
            <person name="Zimmer A."/>
            <person name="Terry A."/>
            <person name="Salamov A."/>
            <person name="Shapiro H."/>
            <person name="Nishiyama T."/>
            <person name="Perroud P.-F."/>
            <person name="Lindquist E."/>
            <person name="Kamisugi Y."/>
            <person name="Tanahashi T."/>
            <person name="Sakakibara K."/>
            <person name="Fujita T."/>
            <person name="Oishi K."/>
            <person name="Shin-I T."/>
            <person name="Kuroki Y."/>
            <person name="Toyoda A."/>
            <person name="Suzuki Y."/>
            <person name="Hashimoto A."/>
            <person name="Yamaguchi K."/>
            <person name="Sugano A."/>
            <person name="Kohara Y."/>
            <person name="Fujiyama A."/>
            <person name="Anterola A."/>
            <person name="Aoki S."/>
            <person name="Ashton N."/>
            <person name="Barbazuk W.B."/>
            <person name="Barker E."/>
            <person name="Bennetzen J."/>
            <person name="Bezanilla M."/>
            <person name="Blankenship R."/>
            <person name="Cho S.H."/>
            <person name="Dutcher S."/>
            <person name="Estelle M."/>
            <person name="Fawcett J.A."/>
            <person name="Gundlach H."/>
            <person name="Hanada K."/>
            <person name="Heyl A."/>
            <person name="Hicks K.A."/>
            <person name="Hugh J."/>
            <person name="Lohr M."/>
            <person name="Mayer K."/>
            <person name="Melkozernov A."/>
            <person name="Murata T."/>
            <person name="Nelson D."/>
            <person name="Pils B."/>
            <person name="Prigge M."/>
            <person name="Reiss B."/>
            <person name="Renner T."/>
            <person name="Rombauts S."/>
            <person name="Rushton P."/>
            <person name="Sanderfoot A."/>
            <person name="Schween G."/>
            <person name="Shiu S.-H."/>
            <person name="Stueber K."/>
            <person name="Theodoulou F.L."/>
            <person name="Tu H."/>
            <person name="Van de Peer Y."/>
            <person name="Verrier P.J."/>
            <person name="Waters E."/>
            <person name="Wood A."/>
            <person name="Yang L."/>
            <person name="Cove D."/>
            <person name="Cuming A."/>
            <person name="Hasebe M."/>
            <person name="Lucas S."/>
            <person name="Mishler D.B."/>
            <person name="Reski R."/>
            <person name="Grigoriev I."/>
            <person name="Quatrano R.S."/>
            <person name="Boore J.L."/>
        </authorList>
    </citation>
    <scope>NUCLEOTIDE SEQUENCE [LARGE SCALE GENOMIC DNA]</scope>
    <source>
        <strain evidence="2 3">cv. Gransden 2004</strain>
    </source>
</reference>
<proteinExistence type="predicted"/>